<evidence type="ECO:0000256" key="1">
    <source>
        <dbReference type="SAM" id="MobiDB-lite"/>
    </source>
</evidence>
<dbReference type="Proteomes" id="UP000265715">
    <property type="component" value="Unassembled WGS sequence"/>
</dbReference>
<reference evidence="2 3" key="1">
    <citation type="submission" date="2018-08" db="EMBL/GenBank/DDBJ databases">
        <title>Meiothermus terrae DSM 26712 genome sequencing project.</title>
        <authorList>
            <person name="Da Costa M.S."/>
            <person name="Albuquerque L."/>
            <person name="Raposo P."/>
            <person name="Froufe H.J.C."/>
            <person name="Barroso C.S."/>
            <person name="Egas C."/>
        </authorList>
    </citation>
    <scope>NUCLEOTIDE SEQUENCE [LARGE SCALE GENOMIC DNA]</scope>
    <source>
        <strain evidence="2 3">DSM 26712</strain>
    </source>
</reference>
<feature type="compositionally biased region" description="Polar residues" evidence="1">
    <location>
        <begin position="121"/>
        <end position="133"/>
    </location>
</feature>
<gene>
    <name evidence="2" type="ORF">Mterra_02710</name>
</gene>
<sequence>MAACVTQQNPDPSFTLSLPVADSNPTLVQGTQKDLNVAIGRQNGFSEAVSLSLEKRGGGSLATGLSYSFNPGTASGTSSTLTLNVSTGTAPGVYDLQVTGTAGRATQYAYLTLTVQEKPQPGSFSLAVNPSSRSLERPASGSANASAEVSIVRDKFSEAVSLSLEQADGKPLPTGVSAGFSPASATGGSSTLTLTVSPQAQAGSYSLRVKGTAGGTTKYAPFTLSVTAPAPPPPPPPPPPGGANLTLLRSYTWMQSSPEGDQPAVEAMFYRPRQFKSGVTIPDEQNHGAIDDAGAYQGWDVLTPPNGGKHGGVWQYDKPVFVRLTLSRDARLAVVWRADPARVPNWLKNNWSEQGKVRIAGQDRRVFVKNFSAGQVVELGSVYDPGQRQAQNLETYWVLFAEKDGTPPAEPPQLGSPAAEPNKACPQWVHDQYTTEVTMPNGAKRVLATWHPQVDPVYWCYFGHDHGSDPGLLAPGYKVAFGYVQDDLHNSGVLPEPHPGFKNYVWERDGYRWLFVHHFGTGGAGRVCRQFHSLEVAVASASTGEIVAKLHINTDFGPSTNNNTDLPLEATCPQGVLTPSQVADQSNGERKIHVYDGTQGSLNGYEPWRSDVSGNILGLDLGGLTFDTVNPITACTGPVCSSLMRIGNSTGETRLFSFATDPGGPALSIDASKAPGGGGEFFTDVYGKKLLPPSDPGAVRQYVKPGLRLEVRNPRHTECFTRDAFFMFYEGCDLAANVPQAFMNIEGALTDKN</sequence>
<keyword evidence="3" id="KW-1185">Reference proteome</keyword>
<name>A0A399EGR9_9DEIN</name>
<organism evidence="2 3">
    <name type="scientific">Calidithermus terrae</name>
    <dbReference type="NCBI Taxonomy" id="1408545"/>
    <lineage>
        <taxon>Bacteria</taxon>
        <taxon>Thermotogati</taxon>
        <taxon>Deinococcota</taxon>
        <taxon>Deinococci</taxon>
        <taxon>Thermales</taxon>
        <taxon>Thermaceae</taxon>
        <taxon>Calidithermus</taxon>
    </lineage>
</organism>
<dbReference type="AlphaFoldDB" id="A0A399EGR9"/>
<proteinExistence type="predicted"/>
<comment type="caution">
    <text evidence="2">The sequence shown here is derived from an EMBL/GenBank/DDBJ whole genome shotgun (WGS) entry which is preliminary data.</text>
</comment>
<evidence type="ECO:0000313" key="2">
    <source>
        <dbReference type="EMBL" id="RIH82339.1"/>
    </source>
</evidence>
<accession>A0A399EGR9</accession>
<evidence type="ECO:0000313" key="3">
    <source>
        <dbReference type="Proteomes" id="UP000265715"/>
    </source>
</evidence>
<dbReference type="EMBL" id="QXDL01000125">
    <property type="protein sequence ID" value="RIH82339.1"/>
    <property type="molecule type" value="Genomic_DNA"/>
</dbReference>
<protein>
    <submittedName>
        <fullName evidence="2">Uncharacterized protein</fullName>
    </submittedName>
</protein>
<feature type="region of interest" description="Disordered" evidence="1">
    <location>
        <begin position="121"/>
        <end position="148"/>
    </location>
</feature>